<reference evidence="2" key="1">
    <citation type="submission" date="2020-06" db="EMBL/GenBank/DDBJ databases">
        <title>Unique genomic features of the anaerobic methanotrophic archaea.</title>
        <authorList>
            <person name="Chadwick G.L."/>
            <person name="Skennerton C.T."/>
            <person name="Laso-Perez R."/>
            <person name="Leu A.O."/>
            <person name="Speth D.R."/>
            <person name="Yu H."/>
            <person name="Morgan-Lang C."/>
            <person name="Hatzenpichler R."/>
            <person name="Goudeau D."/>
            <person name="Malmstrom R."/>
            <person name="Brazelton W.J."/>
            <person name="Woyke T."/>
            <person name="Hallam S.J."/>
            <person name="Tyson G.W."/>
            <person name="Wegener G."/>
            <person name="Boetius A."/>
            <person name="Orphan V."/>
        </authorList>
    </citation>
    <scope>NUCLEOTIDE SEQUENCE</scope>
</reference>
<dbReference type="AlphaFoldDB" id="A0A7G9YI03"/>
<sequence length="162" mass="18745">MKLTIDSDVLVYAFVKPTKKIYKEQFEEFAALHDKADRIYKSVIRGDHELVIPSTVLIEVAIVMSRRVGGDIAKVVYERLKGHTTEILYLNENFTAYCVDRGIKTHLSGFDTVVFACAEYMDSEFITNDRRLFRNVKKHHPGTKMHLLREMAADEIEYRSIV</sequence>
<dbReference type="Pfam" id="PF01850">
    <property type="entry name" value="PIN"/>
    <property type="match status" value="1"/>
</dbReference>
<dbReference type="EMBL" id="MT631269">
    <property type="protein sequence ID" value="QNO47637.1"/>
    <property type="molecule type" value="Genomic_DNA"/>
</dbReference>
<proteinExistence type="predicted"/>
<dbReference type="InterPro" id="IPR002716">
    <property type="entry name" value="PIN_dom"/>
</dbReference>
<organism evidence="2">
    <name type="scientific">Candidatus Methanogaster sp. ANME-2c ERB4</name>
    <dbReference type="NCBI Taxonomy" id="2759911"/>
    <lineage>
        <taxon>Archaea</taxon>
        <taxon>Methanobacteriati</taxon>
        <taxon>Methanobacteriota</taxon>
        <taxon>Stenosarchaea group</taxon>
        <taxon>Methanomicrobia</taxon>
        <taxon>Methanosarcinales</taxon>
        <taxon>ANME-2 cluster</taxon>
        <taxon>Candidatus Methanogasteraceae</taxon>
        <taxon>Candidatus Methanogaster</taxon>
    </lineage>
</organism>
<protein>
    <recommendedName>
        <fullName evidence="1">PIN domain-containing protein</fullName>
    </recommendedName>
</protein>
<dbReference type="Gene3D" id="3.40.50.1010">
    <property type="entry name" value="5'-nuclease"/>
    <property type="match status" value="1"/>
</dbReference>
<gene>
    <name evidence="2" type="ORF">MPIGPLOG_00004</name>
</gene>
<name>A0A7G9YI03_9EURY</name>
<dbReference type="InterPro" id="IPR029060">
    <property type="entry name" value="PIN-like_dom_sf"/>
</dbReference>
<dbReference type="SUPFAM" id="SSF88723">
    <property type="entry name" value="PIN domain-like"/>
    <property type="match status" value="1"/>
</dbReference>
<evidence type="ECO:0000313" key="2">
    <source>
        <dbReference type="EMBL" id="QNO47637.1"/>
    </source>
</evidence>
<evidence type="ECO:0000259" key="1">
    <source>
        <dbReference type="Pfam" id="PF01850"/>
    </source>
</evidence>
<dbReference type="CDD" id="cd09854">
    <property type="entry name" value="PIN_VapC-like"/>
    <property type="match status" value="1"/>
</dbReference>
<accession>A0A7G9YI03</accession>
<feature type="domain" description="PIN" evidence="1">
    <location>
        <begin position="34"/>
        <end position="137"/>
    </location>
</feature>